<protein>
    <submittedName>
        <fullName evidence="1">Uncharacterized protein</fullName>
    </submittedName>
</protein>
<evidence type="ECO:0000313" key="1">
    <source>
        <dbReference type="EMBL" id="PON78919.1"/>
    </source>
</evidence>
<dbReference type="AlphaFoldDB" id="A0A2P5E050"/>
<name>A0A2P5E050_PARAD</name>
<comment type="caution">
    <text evidence="1">The sequence shown here is derived from an EMBL/GenBank/DDBJ whole genome shotgun (WGS) entry which is preliminary data.</text>
</comment>
<dbReference type="OrthoDB" id="10329485at2759"/>
<reference evidence="2" key="1">
    <citation type="submission" date="2016-06" db="EMBL/GenBank/DDBJ databases">
        <title>Parallel loss of symbiosis genes in relatives of nitrogen-fixing non-legume Parasponia.</title>
        <authorList>
            <person name="Van Velzen R."/>
            <person name="Holmer R."/>
            <person name="Bu F."/>
            <person name="Rutten L."/>
            <person name="Van Zeijl A."/>
            <person name="Liu W."/>
            <person name="Santuari L."/>
            <person name="Cao Q."/>
            <person name="Sharma T."/>
            <person name="Shen D."/>
            <person name="Roswanjaya Y."/>
            <person name="Wardhani T."/>
            <person name="Kalhor M.S."/>
            <person name="Jansen J."/>
            <person name="Van den Hoogen J."/>
            <person name="Gungor B."/>
            <person name="Hartog M."/>
            <person name="Hontelez J."/>
            <person name="Verver J."/>
            <person name="Yang W.-C."/>
            <person name="Schijlen E."/>
            <person name="Repin R."/>
            <person name="Schilthuizen M."/>
            <person name="Schranz E."/>
            <person name="Heidstra R."/>
            <person name="Miyata K."/>
            <person name="Fedorova E."/>
            <person name="Kohlen W."/>
            <person name="Bisseling T."/>
            <person name="Smit S."/>
            <person name="Geurts R."/>
        </authorList>
    </citation>
    <scope>NUCLEOTIDE SEQUENCE [LARGE SCALE GENOMIC DNA]</scope>
    <source>
        <strain evidence="2">cv. WU1-14</strain>
    </source>
</reference>
<dbReference type="Proteomes" id="UP000237105">
    <property type="component" value="Unassembled WGS sequence"/>
</dbReference>
<gene>
    <name evidence="1" type="ORF">PanWU01x14_014200</name>
</gene>
<keyword evidence="2" id="KW-1185">Reference proteome</keyword>
<evidence type="ECO:0000313" key="2">
    <source>
        <dbReference type="Proteomes" id="UP000237105"/>
    </source>
</evidence>
<organism evidence="1 2">
    <name type="scientific">Parasponia andersonii</name>
    <name type="common">Sponia andersonii</name>
    <dbReference type="NCBI Taxonomy" id="3476"/>
    <lineage>
        <taxon>Eukaryota</taxon>
        <taxon>Viridiplantae</taxon>
        <taxon>Streptophyta</taxon>
        <taxon>Embryophyta</taxon>
        <taxon>Tracheophyta</taxon>
        <taxon>Spermatophyta</taxon>
        <taxon>Magnoliopsida</taxon>
        <taxon>eudicotyledons</taxon>
        <taxon>Gunneridae</taxon>
        <taxon>Pentapetalae</taxon>
        <taxon>rosids</taxon>
        <taxon>fabids</taxon>
        <taxon>Rosales</taxon>
        <taxon>Cannabaceae</taxon>
        <taxon>Parasponia</taxon>
    </lineage>
</organism>
<sequence length="69" mass="7333">VSKLMHGSLVVMDPKTKSHTGSFCSTPVGLSNGSDTLPQSSTAFGHFKLIAIFVLRVSSNQASKSEMHL</sequence>
<proteinExistence type="predicted"/>
<feature type="non-terminal residue" evidence="1">
    <location>
        <position position="1"/>
    </location>
</feature>
<dbReference type="EMBL" id="JXTB01000006">
    <property type="protein sequence ID" value="PON78919.1"/>
    <property type="molecule type" value="Genomic_DNA"/>
</dbReference>
<accession>A0A2P5E050</accession>